<feature type="compositionally biased region" description="Polar residues" evidence="1">
    <location>
        <begin position="22"/>
        <end position="39"/>
    </location>
</feature>
<dbReference type="EMBL" id="CADEAL010004093">
    <property type="protein sequence ID" value="CAB1451612.1"/>
    <property type="molecule type" value="Genomic_DNA"/>
</dbReference>
<gene>
    <name evidence="2" type="ORF">PLEPLA_LOCUS39306</name>
</gene>
<evidence type="ECO:0000256" key="1">
    <source>
        <dbReference type="SAM" id="MobiDB-lite"/>
    </source>
</evidence>
<name>A0A9N7VF68_PLEPL</name>
<comment type="caution">
    <text evidence="2">The sequence shown here is derived from an EMBL/GenBank/DDBJ whole genome shotgun (WGS) entry which is preliminary data.</text>
</comment>
<evidence type="ECO:0000313" key="2">
    <source>
        <dbReference type="EMBL" id="CAB1451612.1"/>
    </source>
</evidence>
<reference evidence="2" key="1">
    <citation type="submission" date="2020-03" db="EMBL/GenBank/DDBJ databases">
        <authorList>
            <person name="Weist P."/>
        </authorList>
    </citation>
    <scope>NUCLEOTIDE SEQUENCE</scope>
</reference>
<organism evidence="2 3">
    <name type="scientific">Pleuronectes platessa</name>
    <name type="common">European plaice</name>
    <dbReference type="NCBI Taxonomy" id="8262"/>
    <lineage>
        <taxon>Eukaryota</taxon>
        <taxon>Metazoa</taxon>
        <taxon>Chordata</taxon>
        <taxon>Craniata</taxon>
        <taxon>Vertebrata</taxon>
        <taxon>Euteleostomi</taxon>
        <taxon>Actinopterygii</taxon>
        <taxon>Neopterygii</taxon>
        <taxon>Teleostei</taxon>
        <taxon>Neoteleostei</taxon>
        <taxon>Acanthomorphata</taxon>
        <taxon>Carangaria</taxon>
        <taxon>Pleuronectiformes</taxon>
        <taxon>Pleuronectoidei</taxon>
        <taxon>Pleuronectidae</taxon>
        <taxon>Pleuronectes</taxon>
    </lineage>
</organism>
<sequence length="99" mass="10527">MSLDGGRKPEYSGKPMQKPRNHGNSTTKLNQDPTYLNKTTADERSGLRCENVDADGGMNVSLDNSTLSLPPSTADYRCHMACGGAPGTLLTPVSATLRS</sequence>
<proteinExistence type="predicted"/>
<evidence type="ECO:0000313" key="3">
    <source>
        <dbReference type="Proteomes" id="UP001153269"/>
    </source>
</evidence>
<accession>A0A9N7VF68</accession>
<feature type="compositionally biased region" description="Basic and acidic residues" evidence="1">
    <location>
        <begin position="1"/>
        <end position="11"/>
    </location>
</feature>
<keyword evidence="3" id="KW-1185">Reference proteome</keyword>
<feature type="region of interest" description="Disordered" evidence="1">
    <location>
        <begin position="1"/>
        <end position="47"/>
    </location>
</feature>
<protein>
    <submittedName>
        <fullName evidence="2">Uncharacterized protein</fullName>
    </submittedName>
</protein>
<dbReference type="AlphaFoldDB" id="A0A9N7VF68"/>
<dbReference type="Proteomes" id="UP001153269">
    <property type="component" value="Unassembled WGS sequence"/>
</dbReference>